<dbReference type="EMBL" id="LNXV01000029">
    <property type="protein sequence ID" value="KTC81628.1"/>
    <property type="molecule type" value="Genomic_DNA"/>
</dbReference>
<comment type="caution">
    <text evidence="1">The sequence shown here is derived from an EMBL/GenBank/DDBJ whole genome shotgun (WGS) entry which is preliminary data.</text>
</comment>
<sequence>MFRLFKDSFNRKSIVSGGMQVVNLVAFGGAAYNLLTNPEASVAEFGLDMLVHGVSYFALSDTANLLTTTGSSFINTVRLGAIYAGMTTLGCSEVPGAALAVDAVLHLSNTVVPLLNEPAPERTRGMAPQ</sequence>
<gene>
    <name evidence="1" type="ORF">Lbru_2148</name>
</gene>
<dbReference type="RefSeq" id="WP_058442133.1">
    <property type="nucleotide sequence ID" value="NZ_CAAAHU010000005.1"/>
</dbReference>
<dbReference type="AlphaFoldDB" id="A0A0W0SDS8"/>
<keyword evidence="2" id="KW-1185">Reference proteome</keyword>
<dbReference type="PATRIC" id="fig|29422.6.peg.2291"/>
<proteinExistence type="predicted"/>
<reference evidence="1 2" key="1">
    <citation type="submission" date="2015-11" db="EMBL/GenBank/DDBJ databases">
        <title>Genomic analysis of 38 Legionella species identifies large and diverse effector repertoires.</title>
        <authorList>
            <person name="Burstein D."/>
            <person name="Amaro F."/>
            <person name="Zusman T."/>
            <person name="Lifshitz Z."/>
            <person name="Cohen O."/>
            <person name="Gilbert J.A."/>
            <person name="Pupko T."/>
            <person name="Shuman H.A."/>
            <person name="Segal G."/>
        </authorList>
    </citation>
    <scope>NUCLEOTIDE SEQUENCE [LARGE SCALE GENOMIC DNA]</scope>
    <source>
        <strain evidence="1 2">ATCC 43878</strain>
    </source>
</reference>
<dbReference type="OrthoDB" id="5654239at2"/>
<name>A0A0W0SDS8_9GAMM</name>
<dbReference type="Proteomes" id="UP000054742">
    <property type="component" value="Unassembled WGS sequence"/>
</dbReference>
<evidence type="ECO:0000313" key="1">
    <source>
        <dbReference type="EMBL" id="KTC81628.1"/>
    </source>
</evidence>
<evidence type="ECO:0000313" key="2">
    <source>
        <dbReference type="Proteomes" id="UP000054742"/>
    </source>
</evidence>
<protein>
    <submittedName>
        <fullName evidence="1">Uncharacterized protein</fullName>
    </submittedName>
</protein>
<accession>A0A0W0SDS8</accession>
<organism evidence="1 2">
    <name type="scientific">Legionella brunensis</name>
    <dbReference type="NCBI Taxonomy" id="29422"/>
    <lineage>
        <taxon>Bacteria</taxon>
        <taxon>Pseudomonadati</taxon>
        <taxon>Pseudomonadota</taxon>
        <taxon>Gammaproteobacteria</taxon>
        <taxon>Legionellales</taxon>
        <taxon>Legionellaceae</taxon>
        <taxon>Legionella</taxon>
    </lineage>
</organism>